<dbReference type="Proteomes" id="UP000197361">
    <property type="component" value="Unassembled WGS sequence"/>
</dbReference>
<accession>A0A246JPU7</accession>
<protein>
    <submittedName>
        <fullName evidence="1">Shikimate kinase</fullName>
    </submittedName>
</protein>
<sequence length="175" mass="18684">MRLVFIHGPAASGKLTVARELAALTGLPLFHNHLVVDALLAVFPFGSDTFIQLREAMWLDVFRAAATEKRSLIFTFHPEASVASDFPQHVAALVEAAGGRVDFVGLRCAPEVVESRIEAESRQASGKLSSLTLLRDLEAKGAFTYPPIAAAIEIDTGVVAPADAAVHIRDGLGLR</sequence>
<keyword evidence="1" id="KW-0808">Transferase</keyword>
<dbReference type="EMBL" id="NISK01000004">
    <property type="protein sequence ID" value="OWQ94832.1"/>
    <property type="molecule type" value="Genomic_DNA"/>
</dbReference>
<keyword evidence="1" id="KW-0418">Kinase</keyword>
<dbReference type="OrthoDB" id="193997at2"/>
<evidence type="ECO:0000313" key="1">
    <source>
        <dbReference type="EMBL" id="OWQ94832.1"/>
    </source>
</evidence>
<comment type="caution">
    <text evidence="1">The sequence shown here is derived from an EMBL/GenBank/DDBJ whole genome shotgun (WGS) entry which is preliminary data.</text>
</comment>
<gene>
    <name evidence="1" type="ORF">CDQ92_17420</name>
</gene>
<name>A0A246JPU7_9SPHN</name>
<proteinExistence type="predicted"/>
<dbReference type="RefSeq" id="WP_088443016.1">
    <property type="nucleotide sequence ID" value="NZ_BMMC01000016.1"/>
</dbReference>
<keyword evidence="2" id="KW-1185">Reference proteome</keyword>
<organism evidence="1 2">
    <name type="scientific">Sphingopyxis bauzanensis</name>
    <dbReference type="NCBI Taxonomy" id="651663"/>
    <lineage>
        <taxon>Bacteria</taxon>
        <taxon>Pseudomonadati</taxon>
        <taxon>Pseudomonadota</taxon>
        <taxon>Alphaproteobacteria</taxon>
        <taxon>Sphingomonadales</taxon>
        <taxon>Sphingomonadaceae</taxon>
        <taxon>Sphingopyxis</taxon>
    </lineage>
</organism>
<dbReference type="GO" id="GO:0016301">
    <property type="term" value="F:kinase activity"/>
    <property type="evidence" value="ECO:0007669"/>
    <property type="project" value="UniProtKB-KW"/>
</dbReference>
<reference evidence="1 2" key="1">
    <citation type="journal article" date="2010" name="Int. J. Syst. Evol. Microbiol.">
        <title>Sphingopyxis bauzanensis sp. nov., a psychrophilic bacterium isolated from soil.</title>
        <authorList>
            <person name="Zhang D.C."/>
            <person name="Liu H.C."/>
            <person name="Xin Y.H."/>
            <person name="Zhou Y.G."/>
            <person name="Schinner F."/>
            <person name="Margesin R."/>
        </authorList>
    </citation>
    <scope>NUCLEOTIDE SEQUENCE [LARGE SCALE GENOMIC DNA]</scope>
    <source>
        <strain evidence="1 2">DSM 22271</strain>
    </source>
</reference>
<dbReference type="SUPFAM" id="SSF52540">
    <property type="entry name" value="P-loop containing nucleoside triphosphate hydrolases"/>
    <property type="match status" value="1"/>
</dbReference>
<dbReference type="AlphaFoldDB" id="A0A246JPU7"/>
<dbReference type="InterPro" id="IPR027417">
    <property type="entry name" value="P-loop_NTPase"/>
</dbReference>
<dbReference type="Gene3D" id="3.40.50.300">
    <property type="entry name" value="P-loop containing nucleotide triphosphate hydrolases"/>
    <property type="match status" value="1"/>
</dbReference>
<evidence type="ECO:0000313" key="2">
    <source>
        <dbReference type="Proteomes" id="UP000197361"/>
    </source>
</evidence>